<reference evidence="1" key="1">
    <citation type="submission" date="2018-02" db="EMBL/GenBank/DDBJ databases">
        <title>Rhizophora mucronata_Transcriptome.</title>
        <authorList>
            <person name="Meera S.P."/>
            <person name="Sreeshan A."/>
            <person name="Augustine A."/>
        </authorList>
    </citation>
    <scope>NUCLEOTIDE SEQUENCE</scope>
    <source>
        <tissue evidence="1">Leaf</tissue>
    </source>
</reference>
<accession>A0A2P2NXQ6</accession>
<protein>
    <submittedName>
        <fullName evidence="1">Uncharacterized protein</fullName>
    </submittedName>
</protein>
<sequence>MYSKFYISNLFILTGG</sequence>
<organism evidence="1">
    <name type="scientific">Rhizophora mucronata</name>
    <name type="common">Asiatic mangrove</name>
    <dbReference type="NCBI Taxonomy" id="61149"/>
    <lineage>
        <taxon>Eukaryota</taxon>
        <taxon>Viridiplantae</taxon>
        <taxon>Streptophyta</taxon>
        <taxon>Embryophyta</taxon>
        <taxon>Tracheophyta</taxon>
        <taxon>Spermatophyta</taxon>
        <taxon>Magnoliopsida</taxon>
        <taxon>eudicotyledons</taxon>
        <taxon>Gunneridae</taxon>
        <taxon>Pentapetalae</taxon>
        <taxon>rosids</taxon>
        <taxon>fabids</taxon>
        <taxon>Malpighiales</taxon>
        <taxon>Rhizophoraceae</taxon>
        <taxon>Rhizophora</taxon>
    </lineage>
</organism>
<evidence type="ECO:0000313" key="1">
    <source>
        <dbReference type="EMBL" id="MBX47209.1"/>
    </source>
</evidence>
<dbReference type="AlphaFoldDB" id="A0A2P2NXQ6"/>
<name>A0A2P2NXQ6_RHIMU</name>
<dbReference type="EMBL" id="GGEC01066725">
    <property type="protein sequence ID" value="MBX47209.1"/>
    <property type="molecule type" value="Transcribed_RNA"/>
</dbReference>
<proteinExistence type="predicted"/>